<gene>
    <name evidence="2" type="ORF">EV662_106186</name>
</gene>
<dbReference type="Proteomes" id="UP000294835">
    <property type="component" value="Unassembled WGS sequence"/>
</dbReference>
<organism evidence="2 3">
    <name type="scientific">Rhodovulum marinum</name>
    <dbReference type="NCBI Taxonomy" id="320662"/>
    <lineage>
        <taxon>Bacteria</taxon>
        <taxon>Pseudomonadati</taxon>
        <taxon>Pseudomonadota</taxon>
        <taxon>Alphaproteobacteria</taxon>
        <taxon>Rhodobacterales</taxon>
        <taxon>Paracoccaceae</taxon>
        <taxon>Rhodovulum</taxon>
    </lineage>
</organism>
<sequence>MPTDRFLPLVVALLVTASHPALAQQEAGTTGNDFTLSCSFVQECYETEPCADTDFALSVEGRVGGLGAGVMLARATLSSVSGDVDTFGTRGAGALFLQGGDGAVRHYLAVAGSAARYTVHLAAGPASVSYFGTCE</sequence>
<accession>A0A4R2PY70</accession>
<evidence type="ECO:0000256" key="1">
    <source>
        <dbReference type="SAM" id="SignalP"/>
    </source>
</evidence>
<protein>
    <submittedName>
        <fullName evidence="2">Uncharacterized protein</fullName>
    </submittedName>
</protein>
<proteinExistence type="predicted"/>
<keyword evidence="3" id="KW-1185">Reference proteome</keyword>
<dbReference type="OrthoDB" id="7876140at2"/>
<evidence type="ECO:0000313" key="3">
    <source>
        <dbReference type="Proteomes" id="UP000294835"/>
    </source>
</evidence>
<feature type="chain" id="PRO_5020279018" evidence="1">
    <location>
        <begin position="24"/>
        <end position="135"/>
    </location>
</feature>
<dbReference type="RefSeq" id="WP_132462234.1">
    <property type="nucleotide sequence ID" value="NZ_SLXP01000006.1"/>
</dbReference>
<dbReference type="EMBL" id="SLXP01000006">
    <property type="protein sequence ID" value="TCP40969.1"/>
    <property type="molecule type" value="Genomic_DNA"/>
</dbReference>
<reference evidence="2 3" key="1">
    <citation type="submission" date="2019-03" db="EMBL/GenBank/DDBJ databases">
        <title>Genomic Encyclopedia of Type Strains, Phase IV (KMG-IV): sequencing the most valuable type-strain genomes for metagenomic binning, comparative biology and taxonomic classification.</title>
        <authorList>
            <person name="Goeker M."/>
        </authorList>
    </citation>
    <scope>NUCLEOTIDE SEQUENCE [LARGE SCALE GENOMIC DNA]</scope>
    <source>
        <strain evidence="2 3">DSM 18063</strain>
    </source>
</reference>
<feature type="signal peptide" evidence="1">
    <location>
        <begin position="1"/>
        <end position="23"/>
    </location>
</feature>
<dbReference type="AlphaFoldDB" id="A0A4R2PY70"/>
<evidence type="ECO:0000313" key="2">
    <source>
        <dbReference type="EMBL" id="TCP40969.1"/>
    </source>
</evidence>
<keyword evidence="1" id="KW-0732">Signal</keyword>
<name>A0A4R2PY70_9RHOB</name>
<comment type="caution">
    <text evidence="2">The sequence shown here is derived from an EMBL/GenBank/DDBJ whole genome shotgun (WGS) entry which is preliminary data.</text>
</comment>